<dbReference type="SUPFAM" id="SSF81383">
    <property type="entry name" value="F-box domain"/>
    <property type="match status" value="1"/>
</dbReference>
<feature type="domain" description="F-box" evidence="2">
    <location>
        <begin position="14"/>
        <end position="65"/>
    </location>
</feature>
<name>A0A9P5VD20_9FUNG</name>
<sequence length="763" mass="88250">MSITTTTPLPPQPPTKSKFLPSEILYTIFSHLSQPTLRQSVNPVCRQWRFISNHLIHRTATWVPVDSKNKNKKSNKNKNKNDKEVKARVGFHETLLDQLSEGKFDTFECWVLEGSRHPHKMLSRFFGHPGLWDEFVSAMHARLAVQRRNYENESDVEGEGGGGRLFESIRNLSIYGDMVDPMKMVMDLKPCFEFLETLKIEFLRGAHTTINIFTILDNGPRLTSIEIVVLWTPLVEITQGDTTTTATIIIPPTITVSNQASIAEELTGRQAHSSCYPLQQLILCGPWIDTLMTAERIIKTCPDLRVLKSIQIETSASFKNRTQWEASVMQEASKRLAEMARDHCPHLSWYQSDLQYIYRLPNETRLIELAQIFPEMRALSMMTYEDPGPMSFPLRSPYQPVFKTPFLPDLIHTFLNRLTVLEVSRRRAHDTDWTVVNRIICLCPHLQNLLVPDLLTMTGHLKYPSFQPLFDYQVVLNESLWLYDLSDKDSRQRERAERQHLRDLVLLFDKNDENNYPRLDPYRPVPRIWPCRHSLRGLDCCFDMSPLEDWTQHVRAYRLFGQLMSLKIKCTELKIGQVKDCPSATSKKSNRKSLSSSLSSAVRRGRRTDTNPRYRYRNDLWPLKGLVYLEEFVVEVARLPGTVAPEDFEFLRRKEPDFGNRFFPPPPPSLSSRRTTATRTRSNNGDSEEEEDSDDSEDENDYGRVEAYKGVETFWPRLTTFHIGYVLTHAVNDPKLLVPAVEQIRPGVNFRFKLSPNIALFVQ</sequence>
<organism evidence="3 4">
    <name type="scientific">Linnemannia schmuckeri</name>
    <dbReference type="NCBI Taxonomy" id="64567"/>
    <lineage>
        <taxon>Eukaryota</taxon>
        <taxon>Fungi</taxon>
        <taxon>Fungi incertae sedis</taxon>
        <taxon>Mucoromycota</taxon>
        <taxon>Mortierellomycotina</taxon>
        <taxon>Mortierellomycetes</taxon>
        <taxon>Mortierellales</taxon>
        <taxon>Mortierellaceae</taxon>
        <taxon>Linnemannia</taxon>
    </lineage>
</organism>
<reference evidence="3" key="1">
    <citation type="journal article" date="2020" name="Fungal Divers.">
        <title>Resolving the Mortierellaceae phylogeny through synthesis of multi-gene phylogenetics and phylogenomics.</title>
        <authorList>
            <person name="Vandepol N."/>
            <person name="Liber J."/>
            <person name="Desiro A."/>
            <person name="Na H."/>
            <person name="Kennedy M."/>
            <person name="Barry K."/>
            <person name="Grigoriev I.V."/>
            <person name="Miller A.N."/>
            <person name="O'Donnell K."/>
            <person name="Stajich J.E."/>
            <person name="Bonito G."/>
        </authorList>
    </citation>
    <scope>NUCLEOTIDE SEQUENCE</scope>
    <source>
        <strain evidence="3">NRRL 6426</strain>
    </source>
</reference>
<dbReference type="AlphaFoldDB" id="A0A9P5VD20"/>
<feature type="compositionally biased region" description="Acidic residues" evidence="1">
    <location>
        <begin position="686"/>
        <end position="700"/>
    </location>
</feature>
<feature type="compositionally biased region" description="Low complexity" evidence="1">
    <location>
        <begin position="670"/>
        <end position="685"/>
    </location>
</feature>
<evidence type="ECO:0000313" key="3">
    <source>
        <dbReference type="EMBL" id="KAF9153151.1"/>
    </source>
</evidence>
<dbReference type="PROSITE" id="PS50181">
    <property type="entry name" value="FBOX"/>
    <property type="match status" value="1"/>
</dbReference>
<feature type="region of interest" description="Disordered" evidence="1">
    <location>
        <begin position="659"/>
        <end position="702"/>
    </location>
</feature>
<dbReference type="EMBL" id="JAAAUQ010000193">
    <property type="protein sequence ID" value="KAF9153151.1"/>
    <property type="molecule type" value="Genomic_DNA"/>
</dbReference>
<dbReference type="Gene3D" id="1.20.1280.50">
    <property type="match status" value="1"/>
</dbReference>
<evidence type="ECO:0000313" key="4">
    <source>
        <dbReference type="Proteomes" id="UP000748756"/>
    </source>
</evidence>
<gene>
    <name evidence="3" type="ORF">BG015_003973</name>
</gene>
<feature type="region of interest" description="Disordered" evidence="1">
    <location>
        <begin position="581"/>
        <end position="610"/>
    </location>
</feature>
<dbReference type="OrthoDB" id="2397486at2759"/>
<dbReference type="Pfam" id="PF12937">
    <property type="entry name" value="F-box-like"/>
    <property type="match status" value="1"/>
</dbReference>
<evidence type="ECO:0000259" key="2">
    <source>
        <dbReference type="PROSITE" id="PS50181"/>
    </source>
</evidence>
<protein>
    <recommendedName>
        <fullName evidence="2">F-box domain-containing protein</fullName>
    </recommendedName>
</protein>
<accession>A0A9P5VD20</accession>
<evidence type="ECO:0000256" key="1">
    <source>
        <dbReference type="SAM" id="MobiDB-lite"/>
    </source>
</evidence>
<proteinExistence type="predicted"/>
<dbReference type="InterPro" id="IPR036047">
    <property type="entry name" value="F-box-like_dom_sf"/>
</dbReference>
<comment type="caution">
    <text evidence="3">The sequence shown here is derived from an EMBL/GenBank/DDBJ whole genome shotgun (WGS) entry which is preliminary data.</text>
</comment>
<keyword evidence="4" id="KW-1185">Reference proteome</keyword>
<dbReference type="Proteomes" id="UP000748756">
    <property type="component" value="Unassembled WGS sequence"/>
</dbReference>
<dbReference type="InterPro" id="IPR001810">
    <property type="entry name" value="F-box_dom"/>
</dbReference>